<keyword evidence="2" id="KW-1185">Reference proteome</keyword>
<name>A0A5C5VJ58_9BACT</name>
<accession>A0A5C5VJ58</accession>
<dbReference type="RefSeq" id="WP_146565140.1">
    <property type="nucleotide sequence ID" value="NZ_SIHJ01000001.1"/>
</dbReference>
<evidence type="ECO:0008006" key="3">
    <source>
        <dbReference type="Google" id="ProtNLM"/>
    </source>
</evidence>
<sequence>MSTATIAPSQIEELVTQAINEQPVWDMHTHLYPTSFGTPLAGAGGAADPQGLLLWGVDELLTYHYLVAEVYRAVPANKLPYADFWKMSKQEQADHIWRELFLERTPLSEACRGVLTTLERLGLDPSDRDLAGYRSWFAEQDPSDYIDRVMEIANVSRITMTNAVFDENERNRWLADPQVGADPRFAPVLRFDNLLRDWAGAAKLLSEWGYEVYEEQSDASLEGARQFLRDWLDRTQGIYGAVSLPPSFRYGGADDQSSGSVALREVVLPVLAERGLPFAMMIGSQLQVNPSLGDGGDTVGKSDVASVLTLCRDFPNNRFFCTMLARENQHELTVAARKFGNLMVFGCWWFLNNPSLIDELTRMRMELLGPTFIPQHSDARVLDQLIYKWDHSRQLIAKVLADKHADLAASGWVASEDDIRRDAKMLLHSNFENFLAG</sequence>
<evidence type="ECO:0000313" key="1">
    <source>
        <dbReference type="EMBL" id="TWT37835.1"/>
    </source>
</evidence>
<dbReference type="EMBL" id="SIHJ01000001">
    <property type="protein sequence ID" value="TWT37835.1"/>
    <property type="molecule type" value="Genomic_DNA"/>
</dbReference>
<proteinExistence type="predicted"/>
<protein>
    <recommendedName>
        <fullName evidence="3">Glucuronate isomerase</fullName>
    </recommendedName>
</protein>
<dbReference type="SUPFAM" id="SSF51556">
    <property type="entry name" value="Metallo-dependent hydrolases"/>
    <property type="match status" value="1"/>
</dbReference>
<reference evidence="1 2" key="1">
    <citation type="submission" date="2019-02" db="EMBL/GenBank/DDBJ databases">
        <title>Deep-cultivation of Planctomycetes and their phenomic and genomic characterization uncovers novel biology.</title>
        <authorList>
            <person name="Wiegand S."/>
            <person name="Jogler M."/>
            <person name="Boedeker C."/>
            <person name="Pinto D."/>
            <person name="Vollmers J."/>
            <person name="Rivas-Marin E."/>
            <person name="Kohn T."/>
            <person name="Peeters S.H."/>
            <person name="Heuer A."/>
            <person name="Rast P."/>
            <person name="Oberbeckmann S."/>
            <person name="Bunk B."/>
            <person name="Jeske O."/>
            <person name="Meyerdierks A."/>
            <person name="Storesund J.E."/>
            <person name="Kallscheuer N."/>
            <person name="Luecker S."/>
            <person name="Lage O.M."/>
            <person name="Pohl T."/>
            <person name="Merkel B.J."/>
            <person name="Hornburger P."/>
            <person name="Mueller R.-W."/>
            <person name="Bruemmer F."/>
            <person name="Labrenz M."/>
            <person name="Spormann A.M."/>
            <person name="Op Den Camp H."/>
            <person name="Overmann J."/>
            <person name="Amann R."/>
            <person name="Jetten M.S.M."/>
            <person name="Mascher T."/>
            <person name="Medema M.H."/>
            <person name="Devos D.P."/>
            <person name="Kaster A.-K."/>
            <person name="Ovreas L."/>
            <person name="Rohde M."/>
            <person name="Galperin M.Y."/>
            <person name="Jogler C."/>
        </authorList>
    </citation>
    <scope>NUCLEOTIDE SEQUENCE [LARGE SCALE GENOMIC DNA]</scope>
    <source>
        <strain evidence="1 2">KOR34</strain>
    </source>
</reference>
<dbReference type="InterPro" id="IPR032466">
    <property type="entry name" value="Metal_Hydrolase"/>
</dbReference>
<dbReference type="Gene3D" id="3.20.20.140">
    <property type="entry name" value="Metal-dependent hydrolases"/>
    <property type="match status" value="1"/>
</dbReference>
<organism evidence="1 2">
    <name type="scientific">Posidoniimonas corsicana</name>
    <dbReference type="NCBI Taxonomy" id="1938618"/>
    <lineage>
        <taxon>Bacteria</taxon>
        <taxon>Pseudomonadati</taxon>
        <taxon>Planctomycetota</taxon>
        <taxon>Planctomycetia</taxon>
        <taxon>Pirellulales</taxon>
        <taxon>Lacipirellulaceae</taxon>
        <taxon>Posidoniimonas</taxon>
    </lineage>
</organism>
<dbReference type="AlphaFoldDB" id="A0A5C5VJ58"/>
<dbReference type="OrthoDB" id="231890at2"/>
<evidence type="ECO:0000313" key="2">
    <source>
        <dbReference type="Proteomes" id="UP000316714"/>
    </source>
</evidence>
<comment type="caution">
    <text evidence="1">The sequence shown here is derived from an EMBL/GenBank/DDBJ whole genome shotgun (WGS) entry which is preliminary data.</text>
</comment>
<dbReference type="Proteomes" id="UP000316714">
    <property type="component" value="Unassembled WGS sequence"/>
</dbReference>
<gene>
    <name evidence="1" type="ORF">KOR34_27990</name>
</gene>
<dbReference type="Gene3D" id="1.10.2020.10">
    <property type="entry name" value="uronate isomerase, domain 2, chain A"/>
    <property type="match status" value="1"/>
</dbReference>